<proteinExistence type="predicted"/>
<evidence type="ECO:0000259" key="3">
    <source>
        <dbReference type="PROSITE" id="PS50102"/>
    </source>
</evidence>
<keyword evidence="5" id="KW-1185">Reference proteome</keyword>
<evidence type="ECO:0000256" key="1">
    <source>
        <dbReference type="ARBA" id="ARBA00022884"/>
    </source>
</evidence>
<protein>
    <recommendedName>
        <fullName evidence="3">RRM domain-containing protein</fullName>
    </recommendedName>
</protein>
<gene>
    <name evidence="4" type="ORF">Pcinc_017939</name>
</gene>
<dbReference type="PROSITE" id="PS50102">
    <property type="entry name" value="RRM"/>
    <property type="match status" value="1"/>
</dbReference>
<dbReference type="SMART" id="SM00360">
    <property type="entry name" value="RRM"/>
    <property type="match status" value="1"/>
</dbReference>
<feature type="domain" description="RRM" evidence="3">
    <location>
        <begin position="6"/>
        <end position="86"/>
    </location>
</feature>
<reference evidence="4" key="1">
    <citation type="submission" date="2023-10" db="EMBL/GenBank/DDBJ databases">
        <title>Genome assemblies of two species of porcelain crab, Petrolisthes cinctipes and Petrolisthes manimaculis (Anomura: Porcellanidae).</title>
        <authorList>
            <person name="Angst P."/>
        </authorList>
    </citation>
    <scope>NUCLEOTIDE SEQUENCE</scope>
    <source>
        <strain evidence="4">PB745_01</strain>
        <tissue evidence="4">Gill</tissue>
    </source>
</reference>
<dbReference type="SUPFAM" id="SSF54928">
    <property type="entry name" value="RNA-binding domain, RBD"/>
    <property type="match status" value="1"/>
</dbReference>
<evidence type="ECO:0000256" key="2">
    <source>
        <dbReference type="PROSITE-ProRule" id="PRU00176"/>
    </source>
</evidence>
<evidence type="ECO:0000313" key="5">
    <source>
        <dbReference type="Proteomes" id="UP001286313"/>
    </source>
</evidence>
<keyword evidence="1 2" id="KW-0694">RNA-binding</keyword>
<dbReference type="Pfam" id="PF00076">
    <property type="entry name" value="RRM_1"/>
    <property type="match status" value="1"/>
</dbReference>
<accession>A0AAE1FP29</accession>
<dbReference type="Gene3D" id="3.30.70.330">
    <property type="match status" value="1"/>
</dbReference>
<evidence type="ECO:0000313" key="4">
    <source>
        <dbReference type="EMBL" id="KAK3877339.1"/>
    </source>
</evidence>
<dbReference type="InterPro" id="IPR035979">
    <property type="entry name" value="RBD_domain_sf"/>
</dbReference>
<dbReference type="AlphaFoldDB" id="A0AAE1FP29"/>
<sequence>MDESNYILEITNIPYSRTQSEVRAFFEQFQNVVEFDMPNFNQDPESHRGIVHITYSSGDSFRRALASNVEALSLDGRVIRLKRVLLPNSHFRPIVSPGHEATHNFHESPPSPQYFQPPPTHLYDERNDNSDGIPNHKRMSTLHLQDINRRRTADPYYILRIPNIPFTRKQSEPGLESWNITGTKQTKLLLETKINRSCEIIGTSPVVWTSSDIPSILSD</sequence>
<dbReference type="EMBL" id="JAWQEG010001691">
    <property type="protein sequence ID" value="KAK3877339.1"/>
    <property type="molecule type" value="Genomic_DNA"/>
</dbReference>
<comment type="caution">
    <text evidence="4">The sequence shown here is derived from an EMBL/GenBank/DDBJ whole genome shotgun (WGS) entry which is preliminary data.</text>
</comment>
<dbReference type="InterPro" id="IPR000504">
    <property type="entry name" value="RRM_dom"/>
</dbReference>
<organism evidence="4 5">
    <name type="scientific">Petrolisthes cinctipes</name>
    <name type="common">Flat porcelain crab</name>
    <dbReference type="NCBI Taxonomy" id="88211"/>
    <lineage>
        <taxon>Eukaryota</taxon>
        <taxon>Metazoa</taxon>
        <taxon>Ecdysozoa</taxon>
        <taxon>Arthropoda</taxon>
        <taxon>Crustacea</taxon>
        <taxon>Multicrustacea</taxon>
        <taxon>Malacostraca</taxon>
        <taxon>Eumalacostraca</taxon>
        <taxon>Eucarida</taxon>
        <taxon>Decapoda</taxon>
        <taxon>Pleocyemata</taxon>
        <taxon>Anomura</taxon>
        <taxon>Galatheoidea</taxon>
        <taxon>Porcellanidae</taxon>
        <taxon>Petrolisthes</taxon>
    </lineage>
</organism>
<dbReference type="Proteomes" id="UP001286313">
    <property type="component" value="Unassembled WGS sequence"/>
</dbReference>
<dbReference type="InterPro" id="IPR012677">
    <property type="entry name" value="Nucleotide-bd_a/b_plait_sf"/>
</dbReference>
<dbReference type="GO" id="GO:0003723">
    <property type="term" value="F:RNA binding"/>
    <property type="evidence" value="ECO:0007669"/>
    <property type="project" value="UniProtKB-UniRule"/>
</dbReference>
<name>A0AAE1FP29_PETCI</name>